<keyword evidence="1" id="KW-1133">Transmembrane helix</keyword>
<name>K2H202_9BACT</name>
<gene>
    <name evidence="2" type="ORF">ACD_2C00083G0003</name>
</gene>
<dbReference type="AlphaFoldDB" id="K2H202"/>
<evidence type="ECO:0008006" key="3">
    <source>
        <dbReference type="Google" id="ProtNLM"/>
    </source>
</evidence>
<evidence type="ECO:0000256" key="1">
    <source>
        <dbReference type="SAM" id="Phobius"/>
    </source>
</evidence>
<protein>
    <recommendedName>
        <fullName evidence="3">Rod shape-determining protein MreD</fullName>
    </recommendedName>
</protein>
<feature type="transmembrane region" description="Helical" evidence="1">
    <location>
        <begin position="105"/>
        <end position="126"/>
    </location>
</feature>
<feature type="transmembrane region" description="Helical" evidence="1">
    <location>
        <begin position="30"/>
        <end position="49"/>
    </location>
</feature>
<organism evidence="2">
    <name type="scientific">uncultured bacterium</name>
    <name type="common">gcode 4</name>
    <dbReference type="NCBI Taxonomy" id="1234023"/>
    <lineage>
        <taxon>Bacteria</taxon>
        <taxon>environmental samples</taxon>
    </lineage>
</organism>
<accession>K2H202</accession>
<sequence length="135" mass="16178">MLVSFFLNFAWEFLQSPFYSCFKNSLESNYFHYLMAILWDSMYTILIYATMSAINKNWLWIKNPVSSKNISAALIIWLLLAIFIEYKWVFILWKWSYSSMMPTLFGIWIVPLLQMMILPIISFKLANAFLKKEIR</sequence>
<evidence type="ECO:0000313" key="2">
    <source>
        <dbReference type="EMBL" id="EKE29875.1"/>
    </source>
</evidence>
<feature type="transmembrane region" description="Helical" evidence="1">
    <location>
        <begin position="70"/>
        <end position="93"/>
    </location>
</feature>
<dbReference type="EMBL" id="AMFJ01000083">
    <property type="protein sequence ID" value="EKE29875.1"/>
    <property type="molecule type" value="Genomic_DNA"/>
</dbReference>
<comment type="caution">
    <text evidence="2">The sequence shown here is derived from an EMBL/GenBank/DDBJ whole genome shotgun (WGS) entry which is preliminary data.</text>
</comment>
<keyword evidence="1" id="KW-0472">Membrane</keyword>
<reference evidence="2" key="1">
    <citation type="journal article" date="2012" name="Science">
        <title>Fermentation, hydrogen, and sulfur metabolism in multiple uncultivated bacterial phyla.</title>
        <authorList>
            <person name="Wrighton K.C."/>
            <person name="Thomas B.C."/>
            <person name="Sharon I."/>
            <person name="Miller C.S."/>
            <person name="Castelle C.J."/>
            <person name="VerBerkmoes N.C."/>
            <person name="Wilkins M.J."/>
            <person name="Hettich R.L."/>
            <person name="Lipton M.S."/>
            <person name="Williams K.H."/>
            <person name="Long P.E."/>
            <person name="Banfield J.F."/>
        </authorList>
    </citation>
    <scope>NUCLEOTIDE SEQUENCE [LARGE SCALE GENOMIC DNA]</scope>
</reference>
<proteinExistence type="predicted"/>
<keyword evidence="1" id="KW-0812">Transmembrane</keyword>